<dbReference type="PATRIC" id="fig|1619050.3.peg.189"/>
<dbReference type="Proteomes" id="UP000034911">
    <property type="component" value="Unassembled WGS sequence"/>
</dbReference>
<name>A0A0G1N138_9BACT</name>
<evidence type="ECO:0000256" key="2">
    <source>
        <dbReference type="ARBA" id="ARBA00022827"/>
    </source>
</evidence>
<keyword evidence="4" id="KW-1015">Disulfide bond</keyword>
<keyword evidence="1" id="KW-0285">Flavoprotein</keyword>
<evidence type="ECO:0000256" key="5">
    <source>
        <dbReference type="ARBA" id="ARBA00023284"/>
    </source>
</evidence>
<dbReference type="PRINTS" id="PR00469">
    <property type="entry name" value="PNDRDTASEII"/>
</dbReference>
<dbReference type="GO" id="GO:0016668">
    <property type="term" value="F:oxidoreductase activity, acting on a sulfur group of donors, NAD(P) as acceptor"/>
    <property type="evidence" value="ECO:0007669"/>
    <property type="project" value="UniProtKB-ARBA"/>
</dbReference>
<evidence type="ECO:0000313" key="8">
    <source>
        <dbReference type="Proteomes" id="UP000034911"/>
    </source>
</evidence>
<comment type="caution">
    <text evidence="7">The sequence shown here is derived from an EMBL/GenBank/DDBJ whole genome shotgun (WGS) entry which is preliminary data.</text>
</comment>
<accession>A0A0G1N138</accession>
<proteinExistence type="predicted"/>
<keyword evidence="5" id="KW-0676">Redox-active center</keyword>
<keyword evidence="3" id="KW-0560">Oxidoreductase</keyword>
<dbReference type="AlphaFoldDB" id="A0A0G1N138"/>
<gene>
    <name evidence="7" type="ORF">UX20_C0007G0040</name>
</gene>
<reference evidence="7 8" key="1">
    <citation type="journal article" date="2015" name="Nature">
        <title>rRNA introns, odd ribosomes, and small enigmatic genomes across a large radiation of phyla.</title>
        <authorList>
            <person name="Brown C.T."/>
            <person name="Hug L.A."/>
            <person name="Thomas B.C."/>
            <person name="Sharon I."/>
            <person name="Castelle C.J."/>
            <person name="Singh A."/>
            <person name="Wilkins M.J."/>
            <person name="Williams K.H."/>
            <person name="Banfield J.F."/>
        </authorList>
    </citation>
    <scope>NUCLEOTIDE SEQUENCE [LARGE SCALE GENOMIC DNA]</scope>
</reference>
<feature type="domain" description="FAD/NAD(P)-binding" evidence="6">
    <location>
        <begin position="2"/>
        <end position="292"/>
    </location>
</feature>
<dbReference type="Pfam" id="PF07992">
    <property type="entry name" value="Pyr_redox_2"/>
    <property type="match status" value="1"/>
</dbReference>
<dbReference type="PRINTS" id="PR00368">
    <property type="entry name" value="FADPNR"/>
</dbReference>
<sequence>MFDLLILGASAAGVSAAVYGARRKLNMKLISVDIGGEVATSGVVENYPGHVLINGDELAGIFRKQLEAQGAAIDEGFMVTSLTKINKGFKVIAKNLSDVEQIYESKAVIIATGVKPRKLDVPGEEEFYHRGVTYCTICDGPLYKNKDVVILGSGNSALESALMMVEIAKSVTVLIRGDKFKGETVLIDKVQNNARITVVFNVVSQKISGEQCVTSIEYRNKLTSEVKTLPVQGVFVNVGYIPNSDFTDAVPKNAEGQFVVDRLGYTGVPGLYAAGDVTDIPYKQISIATGMGTLSALAAIDYLNRLSV</sequence>
<dbReference type="PROSITE" id="PS00573">
    <property type="entry name" value="PYRIDINE_REDOX_2"/>
    <property type="match status" value="1"/>
</dbReference>
<dbReference type="EMBL" id="LCLH01000007">
    <property type="protein sequence ID" value="KKU14062.1"/>
    <property type="molecule type" value="Genomic_DNA"/>
</dbReference>
<evidence type="ECO:0000256" key="3">
    <source>
        <dbReference type="ARBA" id="ARBA00023002"/>
    </source>
</evidence>
<dbReference type="SUPFAM" id="SSF51905">
    <property type="entry name" value="FAD/NAD(P)-binding domain"/>
    <property type="match status" value="1"/>
</dbReference>
<dbReference type="InterPro" id="IPR023753">
    <property type="entry name" value="FAD/NAD-binding_dom"/>
</dbReference>
<keyword evidence="2" id="KW-0274">FAD</keyword>
<protein>
    <submittedName>
        <fullName evidence="7">Thioredoxin reductase</fullName>
    </submittedName>
</protein>
<evidence type="ECO:0000256" key="1">
    <source>
        <dbReference type="ARBA" id="ARBA00022630"/>
    </source>
</evidence>
<dbReference type="STRING" id="1619050.UX20_C0007G0040"/>
<organism evidence="7 8">
    <name type="scientific">Candidatus Magasanikbacteria bacterium GW2011_GWC2_45_8</name>
    <dbReference type="NCBI Taxonomy" id="1619050"/>
    <lineage>
        <taxon>Bacteria</taxon>
        <taxon>Candidatus Magasanikiibacteriota</taxon>
    </lineage>
</organism>
<dbReference type="InterPro" id="IPR050097">
    <property type="entry name" value="Ferredoxin-NADP_redctase_2"/>
</dbReference>
<dbReference type="InterPro" id="IPR036188">
    <property type="entry name" value="FAD/NAD-bd_sf"/>
</dbReference>
<evidence type="ECO:0000256" key="4">
    <source>
        <dbReference type="ARBA" id="ARBA00023157"/>
    </source>
</evidence>
<dbReference type="PANTHER" id="PTHR48105">
    <property type="entry name" value="THIOREDOXIN REDUCTASE 1-RELATED-RELATED"/>
    <property type="match status" value="1"/>
</dbReference>
<evidence type="ECO:0000313" key="7">
    <source>
        <dbReference type="EMBL" id="KKU14062.1"/>
    </source>
</evidence>
<dbReference type="Gene3D" id="3.50.50.60">
    <property type="entry name" value="FAD/NAD(P)-binding domain"/>
    <property type="match status" value="2"/>
</dbReference>
<dbReference type="InterPro" id="IPR008255">
    <property type="entry name" value="Pyr_nucl-diS_OxRdtase_2_AS"/>
</dbReference>
<evidence type="ECO:0000259" key="6">
    <source>
        <dbReference type="Pfam" id="PF07992"/>
    </source>
</evidence>